<sequence length="347" mass="36933">MKHTRVKRGLMTAAAAVAALSLMGTMASADTPPAEVVGAQSVPFGFGAYSDVRPFGDITNNSMAINPAQTIAVVTRSDVRKLVVVNLASGDRREIPGYATPRNILFAPDGLSFTVSDSTLGVLDRISLLTYTVVERLPLGVGVFGTAQTGDGKTLYANNHASGTVTRINLHERRPEIVHTGFLEPRQGIKLSRTGDQLFVTDFRDDSISILDPGDFALRHKVQVDDVRGLSVSNDGKWVYAASSSTNTIVVINTATGVAEHTVPVGAKPYGAALSPDGTVLLSGNSADNTLTVINPVDRTVLGTVIGLDEPRQAITFRTDSKVAWVLNKDLTIAEVNIEKLEVVRVI</sequence>
<dbReference type="Gene3D" id="2.130.10.10">
    <property type="entry name" value="YVTN repeat-like/Quinoprotein amine dehydrogenase"/>
    <property type="match status" value="2"/>
</dbReference>
<dbReference type="InterPro" id="IPR011964">
    <property type="entry name" value="YVTN_b-propeller_repeat"/>
</dbReference>
<dbReference type="InterPro" id="IPR051200">
    <property type="entry name" value="Host-pathogen_enzymatic-act"/>
</dbReference>
<comment type="caution">
    <text evidence="2">The sequence shown here is derived from an EMBL/GenBank/DDBJ whole genome shotgun (WGS) entry which is preliminary data.</text>
</comment>
<evidence type="ECO:0000313" key="3">
    <source>
        <dbReference type="Proteomes" id="UP000660680"/>
    </source>
</evidence>
<dbReference type="InterPro" id="IPR001680">
    <property type="entry name" value="WD40_rpt"/>
</dbReference>
<dbReference type="EMBL" id="BMRB01000007">
    <property type="protein sequence ID" value="GGS54052.1"/>
    <property type="molecule type" value="Genomic_DNA"/>
</dbReference>
<reference evidence="2" key="2">
    <citation type="submission" date="2020-09" db="EMBL/GenBank/DDBJ databases">
        <authorList>
            <person name="Sun Q."/>
            <person name="Ohkuma M."/>
        </authorList>
    </citation>
    <scope>NUCLEOTIDE SEQUENCE</scope>
    <source>
        <strain evidence="2">JCM 3276</strain>
    </source>
</reference>
<protein>
    <submittedName>
        <fullName evidence="2">Uncharacterized protein</fullName>
    </submittedName>
</protein>
<feature type="chain" id="PRO_5037517306" evidence="1">
    <location>
        <begin position="30"/>
        <end position="347"/>
    </location>
</feature>
<accession>A0A918GQT4</accession>
<evidence type="ECO:0000313" key="2">
    <source>
        <dbReference type="EMBL" id="GGS54052.1"/>
    </source>
</evidence>
<dbReference type="InterPro" id="IPR015943">
    <property type="entry name" value="WD40/YVTN_repeat-like_dom_sf"/>
</dbReference>
<reference evidence="2" key="1">
    <citation type="journal article" date="2014" name="Int. J. Syst. Evol. Microbiol.">
        <title>Complete genome sequence of Corynebacterium casei LMG S-19264T (=DSM 44701T), isolated from a smear-ripened cheese.</title>
        <authorList>
            <consortium name="US DOE Joint Genome Institute (JGI-PGF)"/>
            <person name="Walter F."/>
            <person name="Albersmeier A."/>
            <person name="Kalinowski J."/>
            <person name="Ruckert C."/>
        </authorList>
    </citation>
    <scope>NUCLEOTIDE SEQUENCE</scope>
    <source>
        <strain evidence="2">JCM 3276</strain>
    </source>
</reference>
<dbReference type="AlphaFoldDB" id="A0A918GQT4"/>
<dbReference type="SUPFAM" id="SSF51004">
    <property type="entry name" value="C-terminal (heme d1) domain of cytochrome cd1-nitrite reductase"/>
    <property type="match status" value="1"/>
</dbReference>
<dbReference type="InterPro" id="IPR011048">
    <property type="entry name" value="Haem_d1_sf"/>
</dbReference>
<keyword evidence="1" id="KW-0732">Signal</keyword>
<dbReference type="NCBIfam" id="TIGR02276">
    <property type="entry name" value="beta_rpt_yvtn"/>
    <property type="match status" value="1"/>
</dbReference>
<organism evidence="2 3">
    <name type="scientific">Actinokineospora fastidiosa</name>
    <dbReference type="NCBI Taxonomy" id="1816"/>
    <lineage>
        <taxon>Bacteria</taxon>
        <taxon>Bacillati</taxon>
        <taxon>Actinomycetota</taxon>
        <taxon>Actinomycetes</taxon>
        <taxon>Pseudonocardiales</taxon>
        <taxon>Pseudonocardiaceae</taxon>
        <taxon>Actinokineospora</taxon>
    </lineage>
</organism>
<keyword evidence="3" id="KW-1185">Reference proteome</keyword>
<name>A0A918GQT4_9PSEU</name>
<gene>
    <name evidence="2" type="ORF">GCM10010171_56470</name>
</gene>
<feature type="signal peptide" evidence="1">
    <location>
        <begin position="1"/>
        <end position="29"/>
    </location>
</feature>
<dbReference type="PANTHER" id="PTHR47197">
    <property type="entry name" value="PROTEIN NIRF"/>
    <property type="match status" value="1"/>
</dbReference>
<proteinExistence type="predicted"/>
<dbReference type="PANTHER" id="PTHR47197:SF3">
    <property type="entry name" value="DIHYDRO-HEME D1 DEHYDROGENASE"/>
    <property type="match status" value="1"/>
</dbReference>
<dbReference type="Pfam" id="PF00400">
    <property type="entry name" value="WD40"/>
    <property type="match status" value="1"/>
</dbReference>
<dbReference type="Proteomes" id="UP000660680">
    <property type="component" value="Unassembled WGS sequence"/>
</dbReference>
<evidence type="ECO:0000256" key="1">
    <source>
        <dbReference type="SAM" id="SignalP"/>
    </source>
</evidence>